<dbReference type="Gene3D" id="2.40.420.20">
    <property type="match status" value="1"/>
</dbReference>
<evidence type="ECO:0000256" key="1">
    <source>
        <dbReference type="ARBA" id="ARBA00009477"/>
    </source>
</evidence>
<evidence type="ECO:0000259" key="3">
    <source>
        <dbReference type="Pfam" id="PF25967"/>
    </source>
</evidence>
<evidence type="ECO:0000313" key="5">
    <source>
        <dbReference type="Proteomes" id="UP001333710"/>
    </source>
</evidence>
<keyword evidence="5" id="KW-1185">Reference proteome</keyword>
<reference evidence="4" key="1">
    <citation type="submission" date="2023-01" db="EMBL/GenBank/DDBJ databases">
        <title>Complete genome sequence of Planctobacterium marinum strain Dej080120_11.</title>
        <authorList>
            <person name="Ueki S."/>
            <person name="Maruyama F."/>
        </authorList>
    </citation>
    <scope>NUCLEOTIDE SEQUENCE</scope>
    <source>
        <strain evidence="4">Dej080120_11</strain>
    </source>
</reference>
<dbReference type="InterPro" id="IPR058627">
    <property type="entry name" value="MdtA-like_C"/>
</dbReference>
<feature type="domain" description="Multidrug resistance protein MdtA-like C-terminal permuted SH3" evidence="3">
    <location>
        <begin position="371"/>
        <end position="429"/>
    </location>
</feature>
<dbReference type="SUPFAM" id="SSF111369">
    <property type="entry name" value="HlyD-like secretion proteins"/>
    <property type="match status" value="1"/>
</dbReference>
<dbReference type="AlphaFoldDB" id="A0AA48KQX2"/>
<comment type="similarity">
    <text evidence="1">Belongs to the membrane fusion protein (MFP) (TC 8.A.1) family.</text>
</comment>
<accession>A0AA48KQX2</accession>
<evidence type="ECO:0000313" key="4">
    <source>
        <dbReference type="EMBL" id="BDX05507.1"/>
    </source>
</evidence>
<dbReference type="KEGG" id="pmaw:MACH26_10280"/>
<organism evidence="4 5">
    <name type="scientific">Planctobacterium marinum</name>
    <dbReference type="NCBI Taxonomy" id="1631968"/>
    <lineage>
        <taxon>Bacteria</taxon>
        <taxon>Pseudomonadati</taxon>
        <taxon>Pseudomonadota</taxon>
        <taxon>Gammaproteobacteria</taxon>
        <taxon>Alteromonadales</taxon>
        <taxon>Alteromonadaceae</taxon>
        <taxon>Planctobacterium</taxon>
    </lineage>
</organism>
<dbReference type="GO" id="GO:1990281">
    <property type="term" value="C:efflux pump complex"/>
    <property type="evidence" value="ECO:0007669"/>
    <property type="project" value="TreeGrafter"/>
</dbReference>
<dbReference type="NCBIfam" id="TIGR01730">
    <property type="entry name" value="RND_mfp"/>
    <property type="match status" value="1"/>
</dbReference>
<dbReference type="PANTHER" id="PTHR30469">
    <property type="entry name" value="MULTIDRUG RESISTANCE PROTEIN MDTA"/>
    <property type="match status" value="1"/>
</dbReference>
<evidence type="ECO:0000256" key="2">
    <source>
        <dbReference type="SAM" id="Phobius"/>
    </source>
</evidence>
<dbReference type="PANTHER" id="PTHR30469:SF33">
    <property type="entry name" value="SLR1207 PROTEIN"/>
    <property type="match status" value="1"/>
</dbReference>
<dbReference type="Gene3D" id="2.40.50.100">
    <property type="match status" value="1"/>
</dbReference>
<name>A0AA48KQX2_9ALTE</name>
<dbReference type="GO" id="GO:0015562">
    <property type="term" value="F:efflux transmembrane transporter activity"/>
    <property type="evidence" value="ECO:0007669"/>
    <property type="project" value="TreeGrafter"/>
</dbReference>
<sequence length="443" mass="49444">MELKAQHTKTFQIPEAGRVNKPRSGASMDKKIVASGAPWKKALVIACAAILVAALVWGLSQTGERALSVDTNRLNIATVERGIFEDFIPLRGRVTPAKTVFLDAIEGGRVEAIFVEDGATLKAGDMIARLSNTSLQLSVTSNEALVAEQLNNMRSIELQLEQNRLQHKRNLLDLNHQIRLLSRQLAHEQELLNNNLIAKNQVDDTRDTLAWYTDTLTVSLESQRTDELMQQQQLAFLKSTGEQLEKALQISRQNLENMNIRAPVAGKLSGFDAEIGQSIARGGRLGQIDTPDDFKVSAFIDEFYLGRVDLEQKASLSRNNQNFSLSISKIYPQVRNGQFEVDLQFDDQKPGDIRRGQTLQTRLQLSDAEPAILIPNAAFFQDTGGNWIFVVSQDGSEAVKRNIRTGRRNNQYIEVISGLAADERVIVSSYGEYQQIERLNLNL</sequence>
<dbReference type="InterPro" id="IPR006143">
    <property type="entry name" value="RND_pump_MFP"/>
</dbReference>
<dbReference type="Gene3D" id="2.40.30.170">
    <property type="match status" value="1"/>
</dbReference>
<keyword evidence="2" id="KW-0472">Membrane</keyword>
<dbReference type="Gene3D" id="1.10.287.470">
    <property type="entry name" value="Helix hairpin bin"/>
    <property type="match status" value="1"/>
</dbReference>
<protein>
    <submittedName>
        <fullName evidence="4">ABC transporter permease</fullName>
    </submittedName>
</protein>
<dbReference type="Pfam" id="PF25967">
    <property type="entry name" value="RND-MFP_C"/>
    <property type="match status" value="1"/>
</dbReference>
<proteinExistence type="inferred from homology"/>
<keyword evidence="2" id="KW-1133">Transmembrane helix</keyword>
<feature type="transmembrane region" description="Helical" evidence="2">
    <location>
        <begin position="42"/>
        <end position="60"/>
    </location>
</feature>
<dbReference type="Proteomes" id="UP001333710">
    <property type="component" value="Chromosome"/>
</dbReference>
<keyword evidence="2" id="KW-0812">Transmembrane</keyword>
<dbReference type="EMBL" id="AP027272">
    <property type="protein sequence ID" value="BDX05507.1"/>
    <property type="molecule type" value="Genomic_DNA"/>
</dbReference>
<gene>
    <name evidence="4" type="ORF">MACH26_10280</name>
</gene>